<comment type="caution">
    <text evidence="5">The sequence shown here is derived from an EMBL/GenBank/DDBJ whole genome shotgun (WGS) entry which is preliminary data.</text>
</comment>
<sequence>MNFTRPLILASRSPRRKQLVEQLGLSVIVQPMDIEETYPDTLDPYKVPEYLARKKALAFEKITDNAIILTGDTVVILDNKILEKPADRNEAINMLSSLSGKKHDVVSGICLRDNSNIITASETTTVWFNNLSIEEISYYVDNYKPFDKAGAYGIQEWIGMIGVEKIEGSYFNVVGFPIHLVYQKLIQFNKGN</sequence>
<dbReference type="CDD" id="cd00555">
    <property type="entry name" value="Maf"/>
    <property type="match status" value="1"/>
</dbReference>
<name>A0A848IY22_9BACT</name>
<dbReference type="Pfam" id="PF02545">
    <property type="entry name" value="Maf"/>
    <property type="match status" value="1"/>
</dbReference>
<comment type="subcellular location">
    <subcellularLocation>
        <location evidence="4">Cytoplasm</location>
    </subcellularLocation>
</comment>
<comment type="similarity">
    <text evidence="4">Belongs to the Maf family. YhdE subfamily.</text>
</comment>
<comment type="cofactor">
    <cofactor evidence="1 4">
        <name>a divalent metal cation</name>
        <dbReference type="ChEBI" id="CHEBI:60240"/>
    </cofactor>
</comment>
<feature type="site" description="Important for substrate specificity" evidence="4">
    <location>
        <position position="155"/>
    </location>
</feature>
<keyword evidence="4" id="KW-0963">Cytoplasm</keyword>
<dbReference type="SUPFAM" id="SSF52972">
    <property type="entry name" value="ITPase-like"/>
    <property type="match status" value="1"/>
</dbReference>
<keyword evidence="2 4" id="KW-0378">Hydrolase</keyword>
<dbReference type="GO" id="GO:0009117">
    <property type="term" value="P:nucleotide metabolic process"/>
    <property type="evidence" value="ECO:0007669"/>
    <property type="project" value="UniProtKB-KW"/>
</dbReference>
<evidence type="ECO:0000256" key="3">
    <source>
        <dbReference type="ARBA" id="ARBA00023080"/>
    </source>
</evidence>
<dbReference type="Gene3D" id="3.90.950.10">
    <property type="match status" value="1"/>
</dbReference>
<evidence type="ECO:0000313" key="6">
    <source>
        <dbReference type="Proteomes" id="UP000559010"/>
    </source>
</evidence>
<gene>
    <name evidence="5" type="primary">maf</name>
    <name evidence="5" type="ORF">HH304_06630</name>
</gene>
<comment type="catalytic activity">
    <reaction evidence="4">
        <text>UTP + H2O = UMP + diphosphate + H(+)</text>
        <dbReference type="Rhea" id="RHEA:29395"/>
        <dbReference type="ChEBI" id="CHEBI:15377"/>
        <dbReference type="ChEBI" id="CHEBI:15378"/>
        <dbReference type="ChEBI" id="CHEBI:33019"/>
        <dbReference type="ChEBI" id="CHEBI:46398"/>
        <dbReference type="ChEBI" id="CHEBI:57865"/>
        <dbReference type="EC" id="3.6.1.9"/>
    </reaction>
</comment>
<comment type="caution">
    <text evidence="4">Lacks conserved residue(s) required for the propagation of feature annotation.</text>
</comment>
<dbReference type="PIRSF" id="PIRSF006305">
    <property type="entry name" value="Maf"/>
    <property type="match status" value="1"/>
</dbReference>
<evidence type="ECO:0000256" key="2">
    <source>
        <dbReference type="ARBA" id="ARBA00022801"/>
    </source>
</evidence>
<keyword evidence="3 4" id="KW-0546">Nucleotide metabolism</keyword>
<feature type="site" description="Important for substrate specificity" evidence="4">
    <location>
        <position position="15"/>
    </location>
</feature>
<dbReference type="InterPro" id="IPR003697">
    <property type="entry name" value="Maf-like"/>
</dbReference>
<dbReference type="NCBIfam" id="TIGR00172">
    <property type="entry name" value="maf"/>
    <property type="match status" value="1"/>
</dbReference>
<dbReference type="HAMAP" id="MF_00528">
    <property type="entry name" value="Maf"/>
    <property type="match status" value="1"/>
</dbReference>
<accession>A0A848IY22</accession>
<dbReference type="PANTHER" id="PTHR43213">
    <property type="entry name" value="BIFUNCTIONAL DTTP/UTP PYROPHOSPHATASE/METHYLTRANSFERASE PROTEIN-RELATED"/>
    <property type="match status" value="1"/>
</dbReference>
<evidence type="ECO:0000256" key="4">
    <source>
        <dbReference type="HAMAP-Rule" id="MF_00528"/>
    </source>
</evidence>
<dbReference type="GO" id="GO:0047429">
    <property type="term" value="F:nucleoside triphosphate diphosphatase activity"/>
    <property type="evidence" value="ECO:0007669"/>
    <property type="project" value="UniProtKB-EC"/>
</dbReference>
<comment type="function">
    <text evidence="4">Nucleoside triphosphate pyrophosphatase that hydrolyzes dTTP and UTP. May have a dual role in cell division arrest and in preventing the incorporation of modified nucleotides into cellular nucleic acids.</text>
</comment>
<dbReference type="EMBL" id="JABBNU010000003">
    <property type="protein sequence ID" value="NMM48068.1"/>
    <property type="molecule type" value="Genomic_DNA"/>
</dbReference>
<dbReference type="Proteomes" id="UP000559010">
    <property type="component" value="Unassembled WGS sequence"/>
</dbReference>
<comment type="catalytic activity">
    <reaction evidence="4">
        <text>dTTP + H2O = dTMP + diphosphate + H(+)</text>
        <dbReference type="Rhea" id="RHEA:28534"/>
        <dbReference type="ChEBI" id="CHEBI:15377"/>
        <dbReference type="ChEBI" id="CHEBI:15378"/>
        <dbReference type="ChEBI" id="CHEBI:33019"/>
        <dbReference type="ChEBI" id="CHEBI:37568"/>
        <dbReference type="ChEBI" id="CHEBI:63528"/>
        <dbReference type="EC" id="3.6.1.9"/>
    </reaction>
</comment>
<reference evidence="5 6" key="1">
    <citation type="submission" date="2020-04" db="EMBL/GenBank/DDBJ databases">
        <title>Flammeovirgaceae bacterium KN852 isolated from deep sea.</title>
        <authorList>
            <person name="Zhang D.-C."/>
        </authorList>
    </citation>
    <scope>NUCLEOTIDE SEQUENCE [LARGE SCALE GENOMIC DNA]</scope>
    <source>
        <strain evidence="5 6">KN852</strain>
    </source>
</reference>
<evidence type="ECO:0000313" key="5">
    <source>
        <dbReference type="EMBL" id="NMM48068.1"/>
    </source>
</evidence>
<dbReference type="AlphaFoldDB" id="A0A848IY22"/>
<dbReference type="EC" id="3.6.1.9" evidence="4"/>
<organism evidence="5 6">
    <name type="scientific">Marinigracilibium pacificum</name>
    <dbReference type="NCBI Taxonomy" id="2729599"/>
    <lineage>
        <taxon>Bacteria</taxon>
        <taxon>Pseudomonadati</taxon>
        <taxon>Bacteroidota</taxon>
        <taxon>Cytophagia</taxon>
        <taxon>Cytophagales</taxon>
        <taxon>Flammeovirgaceae</taxon>
        <taxon>Marinigracilibium</taxon>
    </lineage>
</organism>
<feature type="site" description="Important for substrate specificity" evidence="4">
    <location>
        <position position="73"/>
    </location>
</feature>
<feature type="active site" description="Proton acceptor" evidence="4">
    <location>
        <position position="72"/>
    </location>
</feature>
<dbReference type="InterPro" id="IPR029001">
    <property type="entry name" value="ITPase-like_fam"/>
</dbReference>
<dbReference type="RefSeq" id="WP_169679272.1">
    <property type="nucleotide sequence ID" value="NZ_JABBNU010000003.1"/>
</dbReference>
<evidence type="ECO:0000256" key="1">
    <source>
        <dbReference type="ARBA" id="ARBA00001968"/>
    </source>
</evidence>
<keyword evidence="6" id="KW-1185">Reference proteome</keyword>
<dbReference type="GO" id="GO:0005737">
    <property type="term" value="C:cytoplasm"/>
    <property type="evidence" value="ECO:0007669"/>
    <property type="project" value="UniProtKB-SubCell"/>
</dbReference>
<protein>
    <recommendedName>
        <fullName evidence="4">dTTP/UTP pyrophosphatase</fullName>
        <shortName evidence="4">dTTPase/UTPase</shortName>
        <ecNumber evidence="4">3.6.1.9</ecNumber>
    </recommendedName>
    <alternativeName>
        <fullName evidence="4">Nucleoside triphosphate pyrophosphatase</fullName>
    </alternativeName>
    <alternativeName>
        <fullName evidence="4">Nucleotide pyrophosphatase</fullName>
        <shortName evidence="4">Nucleotide PPase</shortName>
    </alternativeName>
</protein>
<proteinExistence type="inferred from homology"/>
<dbReference type="PANTHER" id="PTHR43213:SF5">
    <property type="entry name" value="BIFUNCTIONAL DTTP_UTP PYROPHOSPHATASE_METHYLTRANSFERASE PROTEIN-RELATED"/>
    <property type="match status" value="1"/>
</dbReference>